<dbReference type="Pfam" id="PF01177">
    <property type="entry name" value="Asp_Glu_race"/>
    <property type="match status" value="1"/>
</dbReference>
<dbReference type="InterPro" id="IPR001920">
    <property type="entry name" value="Asp/Glu_race"/>
</dbReference>
<dbReference type="PROSITE" id="PS00923">
    <property type="entry name" value="ASP_GLU_RACEMASE_1"/>
    <property type="match status" value="1"/>
</dbReference>
<reference evidence="5 6" key="1">
    <citation type="submission" date="2019-04" db="EMBL/GenBank/DDBJ databases">
        <title>A reverse ecology approach based on a biological definition of microbial populations.</title>
        <authorList>
            <person name="Arevalo P."/>
            <person name="Vaninsberghe D."/>
            <person name="Elsherbini J."/>
            <person name="Gore J."/>
            <person name="Polz M."/>
        </authorList>
    </citation>
    <scope>NUCLEOTIDE SEQUENCE [LARGE SCALE GENOMIC DNA]</scope>
    <source>
        <strain evidence="3 5">10N.261.46.E4</strain>
        <strain evidence="4 6">10N.261.46.F4</strain>
    </source>
</reference>
<evidence type="ECO:0000313" key="6">
    <source>
        <dbReference type="Proteomes" id="UP000307574"/>
    </source>
</evidence>
<dbReference type="InterPro" id="IPR015942">
    <property type="entry name" value="Asp/Glu/hydantoin_racemase"/>
</dbReference>
<comment type="caution">
    <text evidence="4">The sequence shown here is derived from an EMBL/GenBank/DDBJ whole genome shotgun (WGS) entry which is preliminary data.</text>
</comment>
<accession>A0A4U2CPH2</accession>
<evidence type="ECO:0000313" key="5">
    <source>
        <dbReference type="Proteomes" id="UP000305234"/>
    </source>
</evidence>
<dbReference type="InterPro" id="IPR004380">
    <property type="entry name" value="Asp_race"/>
</dbReference>
<dbReference type="InterPro" id="IPR018187">
    <property type="entry name" value="Asp/Glu_racemase_AS_1"/>
</dbReference>
<evidence type="ECO:0000256" key="1">
    <source>
        <dbReference type="ARBA" id="ARBA00007847"/>
    </source>
</evidence>
<dbReference type="AlphaFoldDB" id="A0A4U2CPH2"/>
<dbReference type="EC" id="5.1.1.-" evidence="4"/>
<keyword evidence="2 4" id="KW-0413">Isomerase</keyword>
<dbReference type="SUPFAM" id="SSF53681">
    <property type="entry name" value="Aspartate/glutamate racemase"/>
    <property type="match status" value="2"/>
</dbReference>
<name>A0A4U2CPH2_9VIBR</name>
<dbReference type="PANTHER" id="PTHR21198:SF7">
    <property type="entry name" value="ASPARTATE-GLUTAMATE RACEMASE FAMILY"/>
    <property type="match status" value="1"/>
</dbReference>
<organism evidence="4 6">
    <name type="scientific">Vibrio kanaloae</name>
    <dbReference type="NCBI Taxonomy" id="170673"/>
    <lineage>
        <taxon>Bacteria</taxon>
        <taxon>Pseudomonadati</taxon>
        <taxon>Pseudomonadota</taxon>
        <taxon>Gammaproteobacteria</taxon>
        <taxon>Vibrionales</taxon>
        <taxon>Vibrionaceae</taxon>
        <taxon>Vibrio</taxon>
    </lineage>
</organism>
<dbReference type="NCBIfam" id="TIGR00035">
    <property type="entry name" value="asp_race"/>
    <property type="match status" value="1"/>
</dbReference>
<dbReference type="GO" id="GO:0047661">
    <property type="term" value="F:amino-acid racemase activity"/>
    <property type="evidence" value="ECO:0007669"/>
    <property type="project" value="InterPro"/>
</dbReference>
<comment type="similarity">
    <text evidence="1">Belongs to the aspartate/glutamate racemases family.</text>
</comment>
<dbReference type="PANTHER" id="PTHR21198">
    <property type="entry name" value="GLUTAMATE RACEMASE"/>
    <property type="match status" value="1"/>
</dbReference>
<dbReference type="Proteomes" id="UP000307574">
    <property type="component" value="Unassembled WGS sequence"/>
</dbReference>
<dbReference type="RefSeq" id="WP_077681572.1">
    <property type="nucleotide sequence ID" value="NZ_CP065151.1"/>
</dbReference>
<evidence type="ECO:0000313" key="4">
    <source>
        <dbReference type="EMBL" id="TKF33240.1"/>
    </source>
</evidence>
<evidence type="ECO:0000313" key="3">
    <source>
        <dbReference type="EMBL" id="TKF25250.1"/>
    </source>
</evidence>
<sequence>MSNHLTPGVIGGMGPEATIDLMYRVFQQTTANDDEGHIRLLVDNNPKVPSRIQAIIEGSGQSPAPCMVKMAKGLVNQGADFLVIPCNTAHFYYRDVADSVDVPVINLLDITAQQMLNEQCLNVGLLGSTALQLTNIYGDVFKQYGLTPTYPDPTYQDALMSLIKAIKAKSFTDNDLQTLNTLQIHMVSKGVDCLALVCTELSVIKDKIQSDVPVFDAVDILSKEIIERAKLIKPNL</sequence>
<dbReference type="Gene3D" id="3.40.50.1860">
    <property type="match status" value="2"/>
</dbReference>
<protein>
    <submittedName>
        <fullName evidence="4">Amino acid racemase</fullName>
        <ecNumber evidence="4">5.1.1.-</ecNumber>
    </submittedName>
</protein>
<proteinExistence type="inferred from homology"/>
<dbReference type="EMBL" id="SYUW01000035">
    <property type="protein sequence ID" value="TKF25250.1"/>
    <property type="molecule type" value="Genomic_DNA"/>
</dbReference>
<gene>
    <name evidence="4" type="ORF">FCV50_07660</name>
    <name evidence="3" type="ORF">FCV52_13150</name>
</gene>
<dbReference type="EMBL" id="SYUV01000022">
    <property type="protein sequence ID" value="TKF33240.1"/>
    <property type="molecule type" value="Genomic_DNA"/>
</dbReference>
<evidence type="ECO:0000256" key="2">
    <source>
        <dbReference type="ARBA" id="ARBA00023235"/>
    </source>
</evidence>
<dbReference type="Proteomes" id="UP000305234">
    <property type="component" value="Unassembled WGS sequence"/>
</dbReference>